<feature type="compositionally biased region" description="Basic and acidic residues" evidence="1">
    <location>
        <begin position="391"/>
        <end position="402"/>
    </location>
</feature>
<feature type="compositionally biased region" description="Polar residues" evidence="1">
    <location>
        <begin position="295"/>
        <end position="314"/>
    </location>
</feature>
<gene>
    <name evidence="2" type="ORF">CONPUDRAFT_150533</name>
</gene>
<feature type="compositionally biased region" description="Acidic residues" evidence="1">
    <location>
        <begin position="269"/>
        <end position="283"/>
    </location>
</feature>
<evidence type="ECO:0000313" key="2">
    <source>
        <dbReference type="EMBL" id="EIW85752.1"/>
    </source>
</evidence>
<dbReference type="OMA" id="ANAWKAR"/>
<organism evidence="2 3">
    <name type="scientific">Coniophora puteana (strain RWD-64-598)</name>
    <name type="common">Brown rot fungus</name>
    <dbReference type="NCBI Taxonomy" id="741705"/>
    <lineage>
        <taxon>Eukaryota</taxon>
        <taxon>Fungi</taxon>
        <taxon>Dikarya</taxon>
        <taxon>Basidiomycota</taxon>
        <taxon>Agaricomycotina</taxon>
        <taxon>Agaricomycetes</taxon>
        <taxon>Agaricomycetidae</taxon>
        <taxon>Boletales</taxon>
        <taxon>Coniophorineae</taxon>
        <taxon>Coniophoraceae</taxon>
        <taxon>Coniophora</taxon>
    </lineage>
</organism>
<comment type="caution">
    <text evidence="2">The sequence shown here is derived from an EMBL/GenBank/DDBJ whole genome shotgun (WGS) entry which is preliminary data.</text>
</comment>
<dbReference type="KEGG" id="cput:CONPUDRAFT_150533"/>
<name>A0A5M3N2Y7_CONPW</name>
<keyword evidence="3" id="KW-1185">Reference proteome</keyword>
<dbReference type="AlphaFoldDB" id="A0A5M3N2Y7"/>
<reference evidence="3" key="1">
    <citation type="journal article" date="2012" name="Science">
        <title>The Paleozoic origin of enzymatic lignin decomposition reconstructed from 31 fungal genomes.</title>
        <authorList>
            <person name="Floudas D."/>
            <person name="Binder M."/>
            <person name="Riley R."/>
            <person name="Barry K."/>
            <person name="Blanchette R.A."/>
            <person name="Henrissat B."/>
            <person name="Martinez A.T."/>
            <person name="Otillar R."/>
            <person name="Spatafora J.W."/>
            <person name="Yadav J.S."/>
            <person name="Aerts A."/>
            <person name="Benoit I."/>
            <person name="Boyd A."/>
            <person name="Carlson A."/>
            <person name="Copeland A."/>
            <person name="Coutinho P.M."/>
            <person name="de Vries R.P."/>
            <person name="Ferreira P."/>
            <person name="Findley K."/>
            <person name="Foster B."/>
            <person name="Gaskell J."/>
            <person name="Glotzer D."/>
            <person name="Gorecki P."/>
            <person name="Heitman J."/>
            <person name="Hesse C."/>
            <person name="Hori C."/>
            <person name="Igarashi K."/>
            <person name="Jurgens J.A."/>
            <person name="Kallen N."/>
            <person name="Kersten P."/>
            <person name="Kohler A."/>
            <person name="Kuees U."/>
            <person name="Kumar T.K.A."/>
            <person name="Kuo A."/>
            <person name="LaButti K."/>
            <person name="Larrondo L.F."/>
            <person name="Lindquist E."/>
            <person name="Ling A."/>
            <person name="Lombard V."/>
            <person name="Lucas S."/>
            <person name="Lundell T."/>
            <person name="Martin R."/>
            <person name="McLaughlin D.J."/>
            <person name="Morgenstern I."/>
            <person name="Morin E."/>
            <person name="Murat C."/>
            <person name="Nagy L.G."/>
            <person name="Nolan M."/>
            <person name="Ohm R.A."/>
            <person name="Patyshakuliyeva A."/>
            <person name="Rokas A."/>
            <person name="Ruiz-Duenas F.J."/>
            <person name="Sabat G."/>
            <person name="Salamov A."/>
            <person name="Samejima M."/>
            <person name="Schmutz J."/>
            <person name="Slot J.C."/>
            <person name="St John F."/>
            <person name="Stenlid J."/>
            <person name="Sun H."/>
            <person name="Sun S."/>
            <person name="Syed K."/>
            <person name="Tsang A."/>
            <person name="Wiebenga A."/>
            <person name="Young D."/>
            <person name="Pisabarro A."/>
            <person name="Eastwood D.C."/>
            <person name="Martin F."/>
            <person name="Cullen D."/>
            <person name="Grigoriev I.V."/>
            <person name="Hibbett D.S."/>
        </authorList>
    </citation>
    <scope>NUCLEOTIDE SEQUENCE [LARGE SCALE GENOMIC DNA]</scope>
    <source>
        <strain evidence="3">RWD-64-598 SS2</strain>
    </source>
</reference>
<protein>
    <submittedName>
        <fullName evidence="2">Uncharacterized protein</fullName>
    </submittedName>
</protein>
<dbReference type="Proteomes" id="UP000053558">
    <property type="component" value="Unassembled WGS sequence"/>
</dbReference>
<sequence length="510" mass="55936">MEGVQEAASASLDVLVLDLSDDEPIMDVTKLRHENKRLRMDVVKLTAQNELLQGLVVSNRAAVVTPSAPSAIATSDAPLDRAAMLKKARTLFHTDRTGSDPVSNLAYEGPLDVALEDYPGVRDSWTRSLWGKNCQAELAAAGLVGLKVAGGAKGIAELNANINRVHRYLQNKDGNAITGLKVIDIIKMAHNAFNYLYDNKLARSTWMKLAFEDRQLCLDLLRRLHPLLRLGANAWKARAIASQVYSTCKTQWRRQNRWPLPGMPAGEDKEGDEDEDDGDEDEGERQGRASKRARTSTIMSGASSSAYGERQNTSRAPEERPRPTPQPRPATATDVARQRILTDPFADTGGSSGSPSTPPTISPPLATELSEDSPGSTNTTTTAANENAIDGETHQHPERGSAHQEPTPTHSDGTRQQASAQSASTPGPAPTLAAMPEQPMQQKLAITGGRSFWGAEIWWVDTSEANRTDSQYKKDWRRLPKKQKDYYNAQYLSYKANPTTFQLTRFKDGH</sequence>
<feature type="region of interest" description="Disordered" evidence="1">
    <location>
        <begin position="255"/>
        <end position="447"/>
    </location>
</feature>
<evidence type="ECO:0000313" key="3">
    <source>
        <dbReference type="Proteomes" id="UP000053558"/>
    </source>
</evidence>
<evidence type="ECO:0000256" key="1">
    <source>
        <dbReference type="SAM" id="MobiDB-lite"/>
    </source>
</evidence>
<accession>A0A5M3N2Y7</accession>
<dbReference type="RefSeq" id="XP_007765140.1">
    <property type="nucleotide sequence ID" value="XM_007766950.1"/>
</dbReference>
<feature type="compositionally biased region" description="Polar residues" evidence="1">
    <location>
        <begin position="404"/>
        <end position="425"/>
    </location>
</feature>
<feature type="compositionally biased region" description="Low complexity" evidence="1">
    <location>
        <begin position="377"/>
        <end position="388"/>
    </location>
</feature>
<dbReference type="EMBL" id="JH711574">
    <property type="protein sequence ID" value="EIW85752.1"/>
    <property type="molecule type" value="Genomic_DNA"/>
</dbReference>
<proteinExistence type="predicted"/>
<dbReference type="GeneID" id="19202705"/>